<dbReference type="InterPro" id="IPR001064">
    <property type="entry name" value="Beta/gamma_crystallin"/>
</dbReference>
<dbReference type="InterPro" id="IPR011024">
    <property type="entry name" value="G_crystallin-like"/>
</dbReference>
<dbReference type="Ensembl" id="ENSCCRT00020010212.1">
    <property type="protein sequence ID" value="ENSCCRP00020009155.1"/>
    <property type="gene ID" value="ENSCCRG00020004783.1"/>
</dbReference>
<evidence type="ECO:0000256" key="1">
    <source>
        <dbReference type="ARBA" id="ARBA00009646"/>
    </source>
</evidence>
<protein>
    <recommendedName>
        <fullName evidence="4">Beta/gamma crystallin 'Greek key' domain-containing protein</fullName>
    </recommendedName>
</protein>
<dbReference type="Proteomes" id="UP000694701">
    <property type="component" value="Unplaced"/>
</dbReference>
<dbReference type="SUPFAM" id="SSF49695">
    <property type="entry name" value="gamma-Crystallin-like"/>
    <property type="match status" value="1"/>
</dbReference>
<evidence type="ECO:0000313" key="5">
    <source>
        <dbReference type="Ensembl" id="ENSCCRP00020009155.1"/>
    </source>
</evidence>
<comment type="similarity">
    <text evidence="1">Belongs to the beta/gamma-crystallin family.</text>
</comment>
<dbReference type="PANTHER" id="PTHR11818">
    <property type="entry name" value="BETA/GAMMA CRYSTALLIN"/>
    <property type="match status" value="1"/>
</dbReference>
<keyword evidence="3" id="KW-1133">Transmembrane helix</keyword>
<evidence type="ECO:0000256" key="2">
    <source>
        <dbReference type="ARBA" id="ARBA00022737"/>
    </source>
</evidence>
<feature type="domain" description="Beta/gamma crystallin 'Greek key'" evidence="4">
    <location>
        <begin position="16"/>
        <end position="102"/>
    </location>
</feature>
<dbReference type="AlphaFoldDB" id="A0A8C2CB87"/>
<accession>A0A8C2CB87</accession>
<proteinExistence type="inferred from homology"/>
<dbReference type="PANTHER" id="PTHR11818:SF42">
    <property type="entry name" value="VOLTAGE-GATED HYDROGEN CHANNEL 1"/>
    <property type="match status" value="1"/>
</dbReference>
<feature type="transmembrane region" description="Helical" evidence="3">
    <location>
        <begin position="178"/>
        <end position="197"/>
    </location>
</feature>
<keyword evidence="3" id="KW-0812">Transmembrane</keyword>
<dbReference type="SMART" id="SM00247">
    <property type="entry name" value="XTALbg"/>
    <property type="match status" value="2"/>
</dbReference>
<organism evidence="5 6">
    <name type="scientific">Cyprinus carpio</name>
    <name type="common">Common carp</name>
    <dbReference type="NCBI Taxonomy" id="7962"/>
    <lineage>
        <taxon>Eukaryota</taxon>
        <taxon>Metazoa</taxon>
        <taxon>Chordata</taxon>
        <taxon>Craniata</taxon>
        <taxon>Vertebrata</taxon>
        <taxon>Euteleostomi</taxon>
        <taxon>Actinopterygii</taxon>
        <taxon>Neopterygii</taxon>
        <taxon>Teleostei</taxon>
        <taxon>Ostariophysi</taxon>
        <taxon>Cypriniformes</taxon>
        <taxon>Cyprinidae</taxon>
        <taxon>Cyprininae</taxon>
        <taxon>Cyprinus</taxon>
    </lineage>
</organism>
<name>A0A8C2CB87_CYPCA</name>
<evidence type="ECO:0000313" key="6">
    <source>
        <dbReference type="Proteomes" id="UP000694701"/>
    </source>
</evidence>
<sequence length="206" mass="23310">MVILKTLEQRLSSKCVIELYDQHAFKGTKCVITGNCPSLDHCSITEVRSCKVIRGVWKLWKGRGYNGDDYLLKEGDNVLDGHLLYLDSKGKNSPSLFSLFFFKCVIELYDQHAFKGTKCVITGNCPSLDRCSITEVRSCKVIRGVWKLWKGRGYNGDDYLLKVGEYPDLKALSIANPLLLLLLQLLFLILLGLSNVCHLRSTSMKR</sequence>
<evidence type="ECO:0000259" key="4">
    <source>
        <dbReference type="SMART" id="SM00247"/>
    </source>
</evidence>
<dbReference type="Gene3D" id="2.60.20.10">
    <property type="entry name" value="Crystallins"/>
    <property type="match status" value="2"/>
</dbReference>
<dbReference type="InterPro" id="IPR050252">
    <property type="entry name" value="Beta/Gamma-Crystallin"/>
</dbReference>
<feature type="domain" description="Beta/gamma crystallin 'Greek key'" evidence="4">
    <location>
        <begin position="105"/>
        <end position="174"/>
    </location>
</feature>
<keyword evidence="3" id="KW-0472">Membrane</keyword>
<dbReference type="Pfam" id="PF00030">
    <property type="entry name" value="Crystall"/>
    <property type="match status" value="2"/>
</dbReference>
<evidence type="ECO:0000256" key="3">
    <source>
        <dbReference type="SAM" id="Phobius"/>
    </source>
</evidence>
<keyword evidence="2" id="KW-0677">Repeat</keyword>
<reference evidence="5" key="1">
    <citation type="submission" date="2025-08" db="UniProtKB">
        <authorList>
            <consortium name="Ensembl"/>
        </authorList>
    </citation>
    <scope>IDENTIFICATION</scope>
</reference>